<gene>
    <name evidence="4" type="ORF">FHX39_002903</name>
</gene>
<feature type="domain" description="DUF5648" evidence="2">
    <location>
        <begin position="46"/>
        <end position="170"/>
    </location>
</feature>
<dbReference type="PANTHER" id="PTHR40124:SF1">
    <property type="entry name" value="DISAGGREGATASE RELATED REPEAT PROTEIN"/>
    <property type="match status" value="1"/>
</dbReference>
<name>A0A7W5JX68_9ACTN</name>
<dbReference type="Pfam" id="PF18885">
    <property type="entry name" value="DUF5648"/>
    <property type="match status" value="1"/>
</dbReference>
<dbReference type="Proteomes" id="UP000565572">
    <property type="component" value="Unassembled WGS sequence"/>
</dbReference>
<feature type="signal peptide" evidence="1">
    <location>
        <begin position="1"/>
        <end position="19"/>
    </location>
</feature>
<protein>
    <recommendedName>
        <fullName evidence="6">Polysaccharide lyase</fullName>
    </recommendedName>
</protein>
<dbReference type="RefSeq" id="WP_232530633.1">
    <property type="nucleotide sequence ID" value="NZ_JACHZG010000001.1"/>
</dbReference>
<dbReference type="EMBL" id="JACHZG010000001">
    <property type="protein sequence ID" value="MBB3327959.1"/>
    <property type="molecule type" value="Genomic_DNA"/>
</dbReference>
<evidence type="ECO:0000313" key="5">
    <source>
        <dbReference type="Proteomes" id="UP000565572"/>
    </source>
</evidence>
<dbReference type="InterPro" id="IPR043708">
    <property type="entry name" value="DUF5648"/>
</dbReference>
<feature type="chain" id="PRO_5030815500" description="Polysaccharide lyase" evidence="1">
    <location>
        <begin position="20"/>
        <end position="454"/>
    </location>
</feature>
<reference evidence="4 5" key="1">
    <citation type="submission" date="2020-08" db="EMBL/GenBank/DDBJ databases">
        <title>Sequencing the genomes of 1000 actinobacteria strains.</title>
        <authorList>
            <person name="Klenk H.-P."/>
        </authorList>
    </citation>
    <scope>NUCLEOTIDE SEQUENCE [LARGE SCALE GENOMIC DNA]</scope>
    <source>
        <strain evidence="4 5">DSM 11053</strain>
    </source>
</reference>
<dbReference type="AlphaFoldDB" id="A0A7W5JX68"/>
<feature type="domain" description="Polysaccharide lyase 14" evidence="3">
    <location>
        <begin position="273"/>
        <end position="440"/>
    </location>
</feature>
<sequence length="454" mass="48151">MAAGLVVMALVATAVVVLAGHERPVAAPPADPSGCAAMTVPVRYQVNPATRTGLFTTTASGATTARETGWTQDEGVLFRAATGPTPGLVAVHQLRKGEGDQLWTADADEVTEAVRSWGYVDQGVVAYVARAASPCTVQVQRFQAGGVHRYATTAAGRTALRGGGWAAEGSFYAARPEAAASPGPTFSGESDPPGETVIDARFDEETLGPVTPDSFIRAVGKTNRSDAEYDSMTYEREPQGRSRFVRTHLAAHRILDRNDAPGDGNVLVVPLEDQSRDSACVTYDVRFSPGFEVSAGGKLPGLLGVAPGVSPATPTGGGKTDHGWSGRVMWLGPKLFRFVRESGQPDLAVTYLYHPGQAGTFGDDVSWGRSIVDGTWHTLRQCYRLNTIGQADGRLQAWVDGVGVLDRSDVVYRTDHAVHVTHLDWSIFRGGDNDDWTASSGGDVDLDNLVVTVA</sequence>
<evidence type="ECO:0008006" key="6">
    <source>
        <dbReference type="Google" id="ProtNLM"/>
    </source>
</evidence>
<proteinExistence type="predicted"/>
<comment type="caution">
    <text evidence="4">The sequence shown here is derived from an EMBL/GenBank/DDBJ whole genome shotgun (WGS) entry which is preliminary data.</text>
</comment>
<dbReference type="Pfam" id="PF21294">
    <property type="entry name" value="Polysacc_lyase_14"/>
    <property type="match status" value="1"/>
</dbReference>
<dbReference type="PANTHER" id="PTHR40124">
    <property type="match status" value="1"/>
</dbReference>
<organism evidence="4 5">
    <name type="scientific">Microlunatus antarcticus</name>
    <dbReference type="NCBI Taxonomy" id="53388"/>
    <lineage>
        <taxon>Bacteria</taxon>
        <taxon>Bacillati</taxon>
        <taxon>Actinomycetota</taxon>
        <taxon>Actinomycetes</taxon>
        <taxon>Propionibacteriales</taxon>
        <taxon>Propionibacteriaceae</taxon>
        <taxon>Microlunatus</taxon>
    </lineage>
</organism>
<accession>A0A7W5JX68</accession>
<evidence type="ECO:0000256" key="1">
    <source>
        <dbReference type="SAM" id="SignalP"/>
    </source>
</evidence>
<evidence type="ECO:0000259" key="3">
    <source>
        <dbReference type="Pfam" id="PF21294"/>
    </source>
</evidence>
<evidence type="ECO:0000259" key="2">
    <source>
        <dbReference type="Pfam" id="PF18885"/>
    </source>
</evidence>
<dbReference type="Gene3D" id="2.60.120.200">
    <property type="match status" value="1"/>
</dbReference>
<keyword evidence="1" id="KW-0732">Signal</keyword>
<evidence type="ECO:0000313" key="4">
    <source>
        <dbReference type="EMBL" id="MBB3327959.1"/>
    </source>
</evidence>
<dbReference type="InterPro" id="IPR048958">
    <property type="entry name" value="Polysacc_lyase_14"/>
</dbReference>
<keyword evidence="5" id="KW-1185">Reference proteome</keyword>